<dbReference type="Proteomes" id="UP000318307">
    <property type="component" value="Unassembled WGS sequence"/>
</dbReference>
<dbReference type="AlphaFoldDB" id="A0A562RVV9"/>
<sequence>MFQETYDFLNIWGKDVFFFTKKQFYKSMDRAFDQIKHGVYRRLLEEYLESMEQERAGLLAAAVTNRLFSVPPASEDGRRFLSEHEGRVRKATEALKGKEEILHAVTVSLRHRQKLLFTLVDQGKASGTAINRPLDNLMKMGLMAEVKELSEPKAFIKFARKFLQKSPQ</sequence>
<proteinExistence type="predicted"/>
<evidence type="ECO:0000313" key="1">
    <source>
        <dbReference type="EMBL" id="TWI73202.1"/>
    </source>
</evidence>
<name>A0A562RVV9_9BACT</name>
<reference evidence="1 2" key="1">
    <citation type="submission" date="2019-07" db="EMBL/GenBank/DDBJ databases">
        <title>Genome sequencing of 100 strains of the haloalkaliphilic chemolithoautotrophic sulfur-oxidizing bacterium Thioalkalivibrio.</title>
        <authorList>
            <person name="Muyzer G."/>
        </authorList>
    </citation>
    <scope>NUCLEOTIDE SEQUENCE [LARGE SCALE GENOMIC DNA]</scope>
    <source>
        <strain evidence="1 2">ASO4-4</strain>
    </source>
</reference>
<comment type="caution">
    <text evidence="1">The sequence shown here is derived from an EMBL/GenBank/DDBJ whole genome shotgun (WGS) entry which is preliminary data.</text>
</comment>
<accession>A0A562RVV9</accession>
<gene>
    <name evidence="1" type="ORF">LZ24_01289</name>
</gene>
<keyword evidence="2" id="KW-1185">Reference proteome</keyword>
<protein>
    <submittedName>
        <fullName evidence="1">Uncharacterized protein</fullName>
    </submittedName>
</protein>
<organism evidence="1 2">
    <name type="scientific">Desulfobotulus alkaliphilus</name>
    <dbReference type="NCBI Taxonomy" id="622671"/>
    <lineage>
        <taxon>Bacteria</taxon>
        <taxon>Pseudomonadati</taxon>
        <taxon>Thermodesulfobacteriota</taxon>
        <taxon>Desulfobacteria</taxon>
        <taxon>Desulfobacterales</taxon>
        <taxon>Desulfobacteraceae</taxon>
        <taxon>Desulfobotulus</taxon>
    </lineage>
</organism>
<evidence type="ECO:0000313" key="2">
    <source>
        <dbReference type="Proteomes" id="UP000318307"/>
    </source>
</evidence>
<dbReference type="EMBL" id="VLLC01000008">
    <property type="protein sequence ID" value="TWI73202.1"/>
    <property type="molecule type" value="Genomic_DNA"/>
</dbReference>